<organism evidence="1 2">
    <name type="scientific">Aplosporella prunicola CBS 121167</name>
    <dbReference type="NCBI Taxonomy" id="1176127"/>
    <lineage>
        <taxon>Eukaryota</taxon>
        <taxon>Fungi</taxon>
        <taxon>Dikarya</taxon>
        <taxon>Ascomycota</taxon>
        <taxon>Pezizomycotina</taxon>
        <taxon>Dothideomycetes</taxon>
        <taxon>Dothideomycetes incertae sedis</taxon>
        <taxon>Botryosphaeriales</taxon>
        <taxon>Aplosporellaceae</taxon>
        <taxon>Aplosporella</taxon>
    </lineage>
</organism>
<evidence type="ECO:0000313" key="1">
    <source>
        <dbReference type="EMBL" id="KAF2135823.1"/>
    </source>
</evidence>
<protein>
    <submittedName>
        <fullName evidence="1">Uncharacterized protein</fullName>
    </submittedName>
</protein>
<dbReference type="EMBL" id="ML995550">
    <property type="protein sequence ID" value="KAF2135823.1"/>
    <property type="molecule type" value="Genomic_DNA"/>
</dbReference>
<keyword evidence="2" id="KW-1185">Reference proteome</keyword>
<evidence type="ECO:0000313" key="2">
    <source>
        <dbReference type="Proteomes" id="UP000799438"/>
    </source>
</evidence>
<name>A0A6A6AXB6_9PEZI</name>
<accession>A0A6A6AXB6</accession>
<gene>
    <name evidence="1" type="ORF">K452DRAFT_292931</name>
</gene>
<reference evidence="1" key="1">
    <citation type="journal article" date="2020" name="Stud. Mycol.">
        <title>101 Dothideomycetes genomes: a test case for predicting lifestyles and emergence of pathogens.</title>
        <authorList>
            <person name="Haridas S."/>
            <person name="Albert R."/>
            <person name="Binder M."/>
            <person name="Bloem J."/>
            <person name="Labutti K."/>
            <person name="Salamov A."/>
            <person name="Andreopoulos B."/>
            <person name="Baker S."/>
            <person name="Barry K."/>
            <person name="Bills G."/>
            <person name="Bluhm B."/>
            <person name="Cannon C."/>
            <person name="Castanera R."/>
            <person name="Culley D."/>
            <person name="Daum C."/>
            <person name="Ezra D."/>
            <person name="Gonzalez J."/>
            <person name="Henrissat B."/>
            <person name="Kuo A."/>
            <person name="Liang C."/>
            <person name="Lipzen A."/>
            <person name="Lutzoni F."/>
            <person name="Magnuson J."/>
            <person name="Mondo S."/>
            <person name="Nolan M."/>
            <person name="Ohm R."/>
            <person name="Pangilinan J."/>
            <person name="Park H.-J."/>
            <person name="Ramirez L."/>
            <person name="Alfaro M."/>
            <person name="Sun H."/>
            <person name="Tritt A."/>
            <person name="Yoshinaga Y."/>
            <person name="Zwiers L.-H."/>
            <person name="Turgeon B."/>
            <person name="Goodwin S."/>
            <person name="Spatafora J."/>
            <person name="Crous P."/>
            <person name="Grigoriev I."/>
        </authorList>
    </citation>
    <scope>NUCLEOTIDE SEQUENCE</scope>
    <source>
        <strain evidence="1">CBS 121167</strain>
    </source>
</reference>
<dbReference type="OrthoDB" id="5030973at2759"/>
<dbReference type="GeneID" id="54298966"/>
<proteinExistence type="predicted"/>
<sequence length="283" mass="31497">MDEEFYIGLNPTGDEGSSYRLLNDPAAPYQRKNVTERKGAVDVRCSLEDVIHGLPDPDNERYFASLIILKFTFDSRRTGRRIKAANISLQFAAMEDGGNDPEVTKIAPDGSFNLVETTHQVAEKRSTGLNIGAPPFAGAKASVDFGWERSTSREAKNATKVVGSIDTRGNTYGQSDTASWTLMENSTTKDGVPSKMRAAILLRRRDEKPFQCFFEIHATTDFKSSIEKLFGSRTRDDPIWFKPELEPTNSLQEYDDTALDSVDIEKLSGVTFATILDDAIRHI</sequence>
<dbReference type="RefSeq" id="XP_033391541.1">
    <property type="nucleotide sequence ID" value="XM_033541470.1"/>
</dbReference>
<dbReference type="Proteomes" id="UP000799438">
    <property type="component" value="Unassembled WGS sequence"/>
</dbReference>
<dbReference type="AlphaFoldDB" id="A0A6A6AXB6"/>